<reference evidence="2 3" key="1">
    <citation type="journal article" date="2021" name="Commun. Biol.">
        <title>The genome of Shorea leprosula (Dipterocarpaceae) highlights the ecological relevance of drought in aseasonal tropical rainforests.</title>
        <authorList>
            <person name="Ng K.K.S."/>
            <person name="Kobayashi M.J."/>
            <person name="Fawcett J.A."/>
            <person name="Hatakeyama M."/>
            <person name="Paape T."/>
            <person name="Ng C.H."/>
            <person name="Ang C.C."/>
            <person name="Tnah L.H."/>
            <person name="Lee C.T."/>
            <person name="Nishiyama T."/>
            <person name="Sese J."/>
            <person name="O'Brien M.J."/>
            <person name="Copetti D."/>
            <person name="Mohd Noor M.I."/>
            <person name="Ong R.C."/>
            <person name="Putra M."/>
            <person name="Sireger I.Z."/>
            <person name="Indrioko S."/>
            <person name="Kosugi Y."/>
            <person name="Izuno A."/>
            <person name="Isagi Y."/>
            <person name="Lee S.L."/>
            <person name="Shimizu K.K."/>
        </authorList>
    </citation>
    <scope>NUCLEOTIDE SEQUENCE [LARGE SCALE GENOMIC DNA]</scope>
    <source>
        <strain evidence="2">214</strain>
    </source>
</reference>
<comment type="caution">
    <text evidence="2">The sequence shown here is derived from an EMBL/GenBank/DDBJ whole genome shotgun (WGS) entry which is preliminary data.</text>
</comment>
<evidence type="ECO:0000313" key="3">
    <source>
        <dbReference type="Proteomes" id="UP001054252"/>
    </source>
</evidence>
<dbReference type="AlphaFoldDB" id="A0AAV5JZD0"/>
<dbReference type="CDD" id="cd06410">
    <property type="entry name" value="PB1_UP2"/>
    <property type="match status" value="1"/>
</dbReference>
<name>A0AAV5JZD0_9ROSI</name>
<organism evidence="2 3">
    <name type="scientific">Rubroshorea leprosula</name>
    <dbReference type="NCBI Taxonomy" id="152421"/>
    <lineage>
        <taxon>Eukaryota</taxon>
        <taxon>Viridiplantae</taxon>
        <taxon>Streptophyta</taxon>
        <taxon>Embryophyta</taxon>
        <taxon>Tracheophyta</taxon>
        <taxon>Spermatophyta</taxon>
        <taxon>Magnoliopsida</taxon>
        <taxon>eudicotyledons</taxon>
        <taxon>Gunneridae</taxon>
        <taxon>Pentapetalae</taxon>
        <taxon>rosids</taxon>
        <taxon>malvids</taxon>
        <taxon>Malvales</taxon>
        <taxon>Dipterocarpaceae</taxon>
        <taxon>Rubroshorea</taxon>
    </lineage>
</organism>
<evidence type="ECO:0000259" key="1">
    <source>
        <dbReference type="PROSITE" id="PS51745"/>
    </source>
</evidence>
<feature type="domain" description="PB1" evidence="1">
    <location>
        <begin position="61"/>
        <end position="151"/>
    </location>
</feature>
<proteinExistence type="predicted"/>
<dbReference type="EMBL" id="BPVZ01000046">
    <property type="protein sequence ID" value="GKV16732.1"/>
    <property type="molecule type" value="Genomic_DNA"/>
</dbReference>
<protein>
    <recommendedName>
        <fullName evidence="1">PB1 domain-containing protein</fullName>
    </recommendedName>
</protein>
<sequence>MGQPKSEKGKTNLNKVAIPPPPFQISITLLPPPSMDPPSLTSGGKLRLMCSYGGHIIPRPHSKSLCYLGGETRIVSVSASTALSVSSLIAHLASTLHITTSFTVKYQLPHHDLDALISIANEDDLQIMLEELESLSASPDPSRIRLFLFPIKPTSLVFTQSSLLEVEQPREGSGGGFGLGLYGAELIRTELSQVQSSRSGLNHPKTESWFVDALRSAKIVQKGESGVAGFGAESGGSGQSEGNGLCGQESIALETSSSFGSTSSSVSLSNLPPIKNHGEDNLGQFRDCKTKLPSSESSIASDSKCASSISCVQSGTCQDPFVPISAMESKISVNPYESDSKIYDLFSGIQMHTSGQVSEYPTNPNLNLPQQRNVQIIHAGSHPVSHNPPGLLPVASYIPVYQPMLQQQQPNYHSNQPFPLYHLPGTQTQQYNYAVQCGLVHTPTFATGQPQMHLNPSGVPPPLVLKEVGVASVPVPELTSQVYRNAPTANQVVHVNYNKTEQDPIASQFHHQPQSFAGAVGETTKYNNEPDDDPAHIQIYKSQPPPPTLPSQYQTMTKATTALLSEALAQLHTNDPRQ</sequence>
<accession>A0AAV5JZD0</accession>
<keyword evidence="3" id="KW-1185">Reference proteome</keyword>
<dbReference type="PANTHER" id="PTHR31066:SF57">
    <property type="entry name" value="PROTEIN PAL OF QUIRKY"/>
    <property type="match status" value="1"/>
</dbReference>
<dbReference type="SUPFAM" id="SSF54277">
    <property type="entry name" value="CAD &amp; PB1 domains"/>
    <property type="match status" value="1"/>
</dbReference>
<dbReference type="PROSITE" id="PS51745">
    <property type="entry name" value="PB1"/>
    <property type="match status" value="1"/>
</dbReference>
<dbReference type="SMART" id="SM00666">
    <property type="entry name" value="PB1"/>
    <property type="match status" value="1"/>
</dbReference>
<gene>
    <name evidence="2" type="ORF">SLEP1_g27330</name>
</gene>
<dbReference type="Proteomes" id="UP001054252">
    <property type="component" value="Unassembled WGS sequence"/>
</dbReference>
<dbReference type="PANTHER" id="PTHR31066">
    <property type="entry name" value="OS05G0427100 PROTEIN-RELATED"/>
    <property type="match status" value="1"/>
</dbReference>
<dbReference type="InterPro" id="IPR000270">
    <property type="entry name" value="PB1_dom"/>
</dbReference>
<dbReference type="InterPro" id="IPR053198">
    <property type="entry name" value="Gynoecium_Dev_Regulator"/>
</dbReference>
<dbReference type="Pfam" id="PF00564">
    <property type="entry name" value="PB1"/>
    <property type="match status" value="1"/>
</dbReference>
<dbReference type="InterPro" id="IPR053793">
    <property type="entry name" value="PB1-like"/>
</dbReference>
<evidence type="ECO:0000313" key="2">
    <source>
        <dbReference type="EMBL" id="GKV16732.1"/>
    </source>
</evidence>